<protein>
    <recommendedName>
        <fullName evidence="4">CHAT domain-containing protein</fullName>
    </recommendedName>
</protein>
<evidence type="ECO:0000313" key="2">
    <source>
        <dbReference type="EMBL" id="QJR13174.1"/>
    </source>
</evidence>
<dbReference type="EMBL" id="CP053069">
    <property type="protein sequence ID" value="QJR13174.1"/>
    <property type="molecule type" value="Genomic_DNA"/>
</dbReference>
<accession>A0A6M4H3T8</accession>
<dbReference type="KEGG" id="uru:DSM104443_04269"/>
<feature type="chain" id="PRO_5026867394" description="CHAT domain-containing protein" evidence="1">
    <location>
        <begin position="22"/>
        <end position="545"/>
    </location>
</feature>
<proteinExistence type="predicted"/>
<dbReference type="Proteomes" id="UP000501534">
    <property type="component" value="Chromosome"/>
</dbReference>
<dbReference type="AlphaFoldDB" id="A0A6M4H3T8"/>
<organism evidence="2 3">
    <name type="scientific">Usitatibacter rugosus</name>
    <dbReference type="NCBI Taxonomy" id="2732067"/>
    <lineage>
        <taxon>Bacteria</taxon>
        <taxon>Pseudomonadati</taxon>
        <taxon>Pseudomonadota</taxon>
        <taxon>Betaproteobacteria</taxon>
        <taxon>Nitrosomonadales</taxon>
        <taxon>Usitatibacteraceae</taxon>
        <taxon>Usitatibacter</taxon>
    </lineage>
</organism>
<name>A0A6M4H3T8_9PROT</name>
<evidence type="ECO:0008006" key="4">
    <source>
        <dbReference type="Google" id="ProtNLM"/>
    </source>
</evidence>
<evidence type="ECO:0000256" key="1">
    <source>
        <dbReference type="SAM" id="SignalP"/>
    </source>
</evidence>
<evidence type="ECO:0000313" key="3">
    <source>
        <dbReference type="Proteomes" id="UP000501534"/>
    </source>
</evidence>
<reference evidence="2 3" key="1">
    <citation type="submission" date="2020-04" db="EMBL/GenBank/DDBJ databases">
        <title>Usitatibacter rugosus gen. nov., sp. nov. and Usitatibacter palustris sp. nov., novel members of Usitatibacteraceae fam. nov. within the order Nitrosomonadales isolated from soil.</title>
        <authorList>
            <person name="Huber K.J."/>
            <person name="Neumann-Schaal M."/>
            <person name="Geppert A."/>
            <person name="Luckner M."/>
            <person name="Wanner G."/>
            <person name="Overmann J."/>
        </authorList>
    </citation>
    <scope>NUCLEOTIDE SEQUENCE [LARGE SCALE GENOMIC DNA]</scope>
    <source>
        <strain evidence="2 3">0125_3</strain>
    </source>
</reference>
<dbReference type="RefSeq" id="WP_171096015.1">
    <property type="nucleotide sequence ID" value="NZ_CP053069.1"/>
</dbReference>
<feature type="signal peptide" evidence="1">
    <location>
        <begin position="1"/>
        <end position="21"/>
    </location>
</feature>
<gene>
    <name evidence="2" type="ORF">DSM104443_04269</name>
</gene>
<keyword evidence="1" id="KW-0732">Signal</keyword>
<sequence length="545" mass="59124">MHPRCKAVLAAALCAAAVGHAKTTVCTVTVNSPDERDAFKAALPADQYEFVELVERGRPDWLASSCKRKVSCDVLVVSGHFAGTEFYSSKPQVNETLPVDELERVTCSDTCPDLFANLKEVYLFGCDTLKKDPVRSATPEIIRGLVKSGVPKPEAERFAQSLSERHSENARDRMRRVFPNVPVIYGFSSLAPYGRVAGPMLQGYFKSGVPDAVGSGRVSSKLVSLFAPASMIVTDGLRATDPNADYRAQSCRYYDDRLTQADKLRVAQSALGGTPIEMRMAFDRVEKFIGAVTPADRRDPPMAKALADLAADGDSRERYLAVERDTEDPALRIRMIALARTVGWLSPPQQTAELELMIRDVLAGNALGFGEVELICGLNKERELDGALARVGTAKTGTAQDAALACLGSPERRTRVIRAVSSTNESDVQIAQAYLRHRPITDDAELRALTDGIVKMKVANAQVRALEVLARHRVSDIAILDELTRLYAATRSPGVQGAIAEIFIRSNVTAASMPKLAPVLREHHIRTPGAGQDLVSLLLAKLSGA</sequence>
<keyword evidence="3" id="KW-1185">Reference proteome</keyword>